<dbReference type="GO" id="GO:0006508">
    <property type="term" value="P:proteolysis"/>
    <property type="evidence" value="ECO:0007669"/>
    <property type="project" value="UniProtKB-KW"/>
</dbReference>
<dbReference type="AlphaFoldDB" id="A0A284QYB8"/>
<organism evidence="8 9">
    <name type="scientific">Armillaria ostoyae</name>
    <name type="common">Armillaria root rot fungus</name>
    <dbReference type="NCBI Taxonomy" id="47428"/>
    <lineage>
        <taxon>Eukaryota</taxon>
        <taxon>Fungi</taxon>
        <taxon>Dikarya</taxon>
        <taxon>Basidiomycota</taxon>
        <taxon>Agaricomycotina</taxon>
        <taxon>Agaricomycetes</taxon>
        <taxon>Agaricomycetidae</taxon>
        <taxon>Agaricales</taxon>
        <taxon>Marasmiineae</taxon>
        <taxon>Physalacriaceae</taxon>
        <taxon>Armillaria</taxon>
    </lineage>
</organism>
<evidence type="ECO:0000256" key="6">
    <source>
        <dbReference type="ARBA" id="ARBA00023180"/>
    </source>
</evidence>
<evidence type="ECO:0000256" key="4">
    <source>
        <dbReference type="ARBA" id="ARBA00022729"/>
    </source>
</evidence>
<keyword evidence="2 7" id="KW-0121">Carboxypeptidase</keyword>
<evidence type="ECO:0000313" key="9">
    <source>
        <dbReference type="Proteomes" id="UP000219338"/>
    </source>
</evidence>
<dbReference type="PANTHER" id="PTHR11802:SF113">
    <property type="entry name" value="SERINE CARBOXYPEPTIDASE CTSA-4.1"/>
    <property type="match status" value="1"/>
</dbReference>
<evidence type="ECO:0000313" key="8">
    <source>
        <dbReference type="EMBL" id="SJL01392.1"/>
    </source>
</evidence>
<dbReference type="Gene3D" id="1.10.287.410">
    <property type="match status" value="1"/>
</dbReference>
<dbReference type="OrthoDB" id="443318at2759"/>
<proteinExistence type="inferred from homology"/>
<keyword evidence="3 7" id="KW-0645">Protease</keyword>
<evidence type="ECO:0000256" key="7">
    <source>
        <dbReference type="RuleBase" id="RU361156"/>
    </source>
</evidence>
<dbReference type="GO" id="GO:0004185">
    <property type="term" value="F:serine-type carboxypeptidase activity"/>
    <property type="evidence" value="ECO:0007669"/>
    <property type="project" value="UniProtKB-UniRule"/>
</dbReference>
<reference evidence="9" key="1">
    <citation type="journal article" date="2017" name="Nat. Ecol. Evol.">
        <title>Genome expansion and lineage-specific genetic innovations in the forest pathogenic fungi Armillaria.</title>
        <authorList>
            <person name="Sipos G."/>
            <person name="Prasanna A.N."/>
            <person name="Walter M.C."/>
            <person name="O'Connor E."/>
            <person name="Balint B."/>
            <person name="Krizsan K."/>
            <person name="Kiss B."/>
            <person name="Hess J."/>
            <person name="Varga T."/>
            <person name="Slot J."/>
            <person name="Riley R."/>
            <person name="Boka B."/>
            <person name="Rigling D."/>
            <person name="Barry K."/>
            <person name="Lee J."/>
            <person name="Mihaltcheva S."/>
            <person name="LaButti K."/>
            <person name="Lipzen A."/>
            <person name="Waldron R."/>
            <person name="Moloney N.M."/>
            <person name="Sperisen C."/>
            <person name="Kredics L."/>
            <person name="Vagvoelgyi C."/>
            <person name="Patrignani A."/>
            <person name="Fitzpatrick D."/>
            <person name="Nagy I."/>
            <person name="Doyle S."/>
            <person name="Anderson J.B."/>
            <person name="Grigoriev I.V."/>
            <person name="Gueldener U."/>
            <person name="Muensterkoetter M."/>
            <person name="Nagy L.G."/>
        </authorList>
    </citation>
    <scope>NUCLEOTIDE SEQUENCE [LARGE SCALE GENOMIC DNA]</scope>
    <source>
        <strain evidence="9">C18/9</strain>
    </source>
</reference>
<name>A0A284QYB8_ARMOS</name>
<dbReference type="Proteomes" id="UP000219338">
    <property type="component" value="Unassembled WGS sequence"/>
</dbReference>
<dbReference type="Gene3D" id="3.40.50.1820">
    <property type="entry name" value="alpha/beta hydrolase"/>
    <property type="match status" value="1"/>
</dbReference>
<evidence type="ECO:0000256" key="3">
    <source>
        <dbReference type="ARBA" id="ARBA00022670"/>
    </source>
</evidence>
<dbReference type="PROSITE" id="PS00131">
    <property type="entry name" value="CARBOXYPEPT_SER_SER"/>
    <property type="match status" value="1"/>
</dbReference>
<evidence type="ECO:0000256" key="2">
    <source>
        <dbReference type="ARBA" id="ARBA00022645"/>
    </source>
</evidence>
<dbReference type="InterPro" id="IPR018202">
    <property type="entry name" value="Ser_caboxypep_ser_AS"/>
</dbReference>
<gene>
    <name evidence="8" type="ORF">ARMOST_04713</name>
</gene>
<dbReference type="STRING" id="47428.A0A284QYB8"/>
<keyword evidence="6" id="KW-0325">Glycoprotein</keyword>
<keyword evidence="9" id="KW-1185">Reference proteome</keyword>
<dbReference type="InterPro" id="IPR029058">
    <property type="entry name" value="AB_hydrolase_fold"/>
</dbReference>
<protein>
    <recommendedName>
        <fullName evidence="7">Carboxypeptidase</fullName>
        <ecNumber evidence="7">3.4.16.-</ecNumber>
    </recommendedName>
</protein>
<accession>A0A284QYB8</accession>
<evidence type="ECO:0000256" key="1">
    <source>
        <dbReference type="ARBA" id="ARBA00009431"/>
    </source>
</evidence>
<evidence type="ECO:0000256" key="5">
    <source>
        <dbReference type="ARBA" id="ARBA00022801"/>
    </source>
</evidence>
<comment type="similarity">
    <text evidence="1 7">Belongs to the peptidase S10 family.</text>
</comment>
<dbReference type="OMA" id="VANKLWV"/>
<keyword evidence="5 7" id="KW-0378">Hydrolase</keyword>
<dbReference type="GO" id="GO:0000324">
    <property type="term" value="C:fungal-type vacuole"/>
    <property type="evidence" value="ECO:0007669"/>
    <property type="project" value="TreeGrafter"/>
</dbReference>
<dbReference type="PANTHER" id="PTHR11802">
    <property type="entry name" value="SERINE PROTEASE FAMILY S10 SERINE CARBOXYPEPTIDASE"/>
    <property type="match status" value="1"/>
</dbReference>
<dbReference type="EC" id="3.4.16.-" evidence="7"/>
<keyword evidence="4" id="KW-0732">Signal</keyword>
<dbReference type="PRINTS" id="PR00724">
    <property type="entry name" value="CRBOXYPTASEC"/>
</dbReference>
<dbReference type="EMBL" id="FUEG01000003">
    <property type="protein sequence ID" value="SJL01392.1"/>
    <property type="molecule type" value="Genomic_DNA"/>
</dbReference>
<dbReference type="Pfam" id="PF00450">
    <property type="entry name" value="Peptidase_S10"/>
    <property type="match status" value="1"/>
</dbReference>
<dbReference type="SUPFAM" id="SSF53474">
    <property type="entry name" value="alpha/beta-Hydrolases"/>
    <property type="match status" value="1"/>
</dbReference>
<dbReference type="InterPro" id="IPR001563">
    <property type="entry name" value="Peptidase_S10"/>
</dbReference>
<sequence>MAPRFIHLDRRESVTCQERQGVVPFELAFSVVTPTGNFSVSAMRYAFLLFSLLPFYAFSMLQTPLNEGPVLYELEDAQLSSLQSDKFTVVSHPRYPGHRVRIKKTDFCDPTVNVYTGYLDVDQGAKHMFFYFFESRRNPDEGVTTVPISVHAASIWTDLLPTGLSGILILGMKLRTYFSSTSRKSLQVLWLQPPPSNVTYHSVGVGFSYADYGETVETTEAAAKNVHAFITIFFETFKQFSGRVLHLSGESYGGRYLPVFASEIYDQNQIAKADGRPTLNLQSVLIGNGITDISTLYAGRYEIECGTAALDVPFQSISTCVRMKTALPRCQSAMLKGCIEQFDIINCRAAVNFCDNELSTGMWASGRNVYDISKMCIGDDLCYAENTAIKKYLDLPETRELLGVETPYNFSACSSMVGQNFNVHMDKWVAPTQYYVAGLLDRGIRVLIYAGTYDWQCNWVANKLWVDKLDWNGKKEYNEAQWVDWFVGDSKAGEIKQTPLLTFATIRGAGHMMSADPLVFPWFILTSFLSCLRPARQTCRVSHLDQPLDSQSTALIVMAGVRYNACTYTIDTFTTTNNAWRINADRDHNVRPHRPEIARWMDGAI</sequence>